<evidence type="ECO:0000313" key="1">
    <source>
        <dbReference type="EMBL" id="UPW41329.1"/>
    </source>
</evidence>
<accession>A0A976N145</accession>
<dbReference type="EMBL" id="OM869577">
    <property type="protein sequence ID" value="UPW41329.1"/>
    <property type="molecule type" value="Genomic_DNA"/>
</dbReference>
<reference evidence="1" key="1">
    <citation type="submission" date="2022-02" db="EMBL/GenBank/DDBJ databases">
        <title>Towards deciphering the DNA virus diversity associated with rodent species in the families Cricetidae and Heteromyidae.</title>
        <authorList>
            <person name="Lund M."/>
            <person name="Larsen B.B."/>
            <person name="Gryseels S."/>
            <person name="Kraberger S."/>
            <person name="Rowsey D.M."/>
            <person name="Steger L."/>
            <person name="Yule K.M."/>
            <person name="Upham N.S."/>
            <person name="Worobey M."/>
            <person name="Van Doorslaer K."/>
            <person name="Varsani A."/>
        </authorList>
    </citation>
    <scope>NUCLEOTIDE SEQUENCE</scope>
    <source>
        <strain evidence="1">UA08Rod_4104</strain>
    </source>
</reference>
<name>A0A976N145_9VIRU</name>
<proteinExistence type="predicted"/>
<protein>
    <submittedName>
        <fullName evidence="1">Uncharacterized protein</fullName>
    </submittedName>
</protein>
<sequence>MLLSKSRYTAQQYKSLGYPVTESNAVPCPCTKQNREEIDDYVLGQFKNVIKVLFSSSDGRLDSNPTSLVGENAPESVRLFAQNVLLSNIPVMKMAPDDETAFDMLIPRSVQSRSELEPYVAKLREYVAEAMPKSDSPSNPPE</sequence>
<organism evidence="1">
    <name type="scientific">Sigmofec virus UA08Rod_4104</name>
    <dbReference type="NCBI Taxonomy" id="2929394"/>
    <lineage>
        <taxon>Viruses</taxon>
        <taxon>Monodnaviria</taxon>
        <taxon>Sangervirae</taxon>
        <taxon>Phixviricota</taxon>
        <taxon>Malgrandaviricetes</taxon>
        <taxon>Petitvirales</taxon>
        <taxon>Microviridae</taxon>
    </lineage>
</organism>